<feature type="domain" description="EF-hand" evidence="2">
    <location>
        <begin position="25"/>
        <end position="60"/>
    </location>
</feature>
<comment type="caution">
    <text evidence="3">The sequence shown here is derived from an EMBL/GenBank/DDBJ whole genome shotgun (WGS) entry which is preliminary data.</text>
</comment>
<dbReference type="InterPro" id="IPR002048">
    <property type="entry name" value="EF_hand_dom"/>
</dbReference>
<protein>
    <recommendedName>
        <fullName evidence="2">EF-hand domain-containing protein</fullName>
    </recommendedName>
</protein>
<feature type="signal peptide" evidence="1">
    <location>
        <begin position="1"/>
        <end position="26"/>
    </location>
</feature>
<evidence type="ECO:0000313" key="4">
    <source>
        <dbReference type="Proteomes" id="UP001562159"/>
    </source>
</evidence>
<feature type="chain" id="PRO_5045178948" description="EF-hand domain-containing protein" evidence="1">
    <location>
        <begin position="27"/>
        <end position="116"/>
    </location>
</feature>
<dbReference type="PROSITE" id="PS00018">
    <property type="entry name" value="EF_HAND_1"/>
    <property type="match status" value="2"/>
</dbReference>
<accession>A0ABV4AR68</accession>
<sequence length="116" mass="12763">MPTAPRFLHPGLAATLALLLPLAAAAQDSRNAYLRQFDTDGNGCVSEAEYVAYMSRGFERMDANHDGVLEPDELPGGRGKLVTLKEWQANLRRQFHKLDRLRTGCLDAQELTAPPG</sequence>
<dbReference type="PROSITE" id="PS50222">
    <property type="entry name" value="EF_HAND_2"/>
    <property type="match status" value="1"/>
</dbReference>
<reference evidence="3 4" key="1">
    <citation type="submission" date="2024-07" db="EMBL/GenBank/DDBJ databases">
        <title>Molecular mechanisms and environmental adaptations of flagellar loss and biofilm growth of Rhodanobacter under environmental stress.</title>
        <authorList>
            <person name="Chen M."/>
        </authorList>
    </citation>
    <scope>NUCLEOTIDE SEQUENCE [LARGE SCALE GENOMIC DNA]</scope>
    <source>
        <strain evidence="3 4">RS22</strain>
    </source>
</reference>
<dbReference type="EMBL" id="JBGBPY010000001">
    <property type="protein sequence ID" value="MEY2182044.1"/>
    <property type="molecule type" value="Genomic_DNA"/>
</dbReference>
<keyword evidence="4" id="KW-1185">Reference proteome</keyword>
<dbReference type="InterPro" id="IPR011992">
    <property type="entry name" value="EF-hand-dom_pair"/>
</dbReference>
<name>A0ABV4AR68_9GAMM</name>
<gene>
    <name evidence="3" type="ORF">AB7878_06405</name>
</gene>
<dbReference type="Pfam" id="PF13202">
    <property type="entry name" value="EF-hand_5"/>
    <property type="match status" value="2"/>
</dbReference>
<evidence type="ECO:0000256" key="1">
    <source>
        <dbReference type="SAM" id="SignalP"/>
    </source>
</evidence>
<keyword evidence="1" id="KW-0732">Signal</keyword>
<dbReference type="InterPro" id="IPR018247">
    <property type="entry name" value="EF_Hand_1_Ca_BS"/>
</dbReference>
<evidence type="ECO:0000259" key="2">
    <source>
        <dbReference type="PROSITE" id="PS50222"/>
    </source>
</evidence>
<dbReference type="SUPFAM" id="SSF47473">
    <property type="entry name" value="EF-hand"/>
    <property type="match status" value="1"/>
</dbReference>
<evidence type="ECO:0000313" key="3">
    <source>
        <dbReference type="EMBL" id="MEY2182044.1"/>
    </source>
</evidence>
<proteinExistence type="predicted"/>
<dbReference type="Proteomes" id="UP001562159">
    <property type="component" value="Unassembled WGS sequence"/>
</dbReference>
<organism evidence="3 4">
    <name type="scientific">Rhodanobacter humi</name>
    <dbReference type="NCBI Taxonomy" id="1888173"/>
    <lineage>
        <taxon>Bacteria</taxon>
        <taxon>Pseudomonadati</taxon>
        <taxon>Pseudomonadota</taxon>
        <taxon>Gammaproteobacteria</taxon>
        <taxon>Lysobacterales</taxon>
        <taxon>Rhodanobacteraceae</taxon>
        <taxon>Rhodanobacter</taxon>
    </lineage>
</organism>
<dbReference type="Gene3D" id="1.10.238.10">
    <property type="entry name" value="EF-hand"/>
    <property type="match status" value="1"/>
</dbReference>